<evidence type="ECO:0000256" key="3">
    <source>
        <dbReference type="ARBA" id="ARBA00022692"/>
    </source>
</evidence>
<feature type="transmembrane region" description="Helical" evidence="6">
    <location>
        <begin position="248"/>
        <end position="272"/>
    </location>
</feature>
<feature type="transmembrane region" description="Helical" evidence="6">
    <location>
        <begin position="172"/>
        <end position="194"/>
    </location>
</feature>
<dbReference type="AlphaFoldDB" id="A0A3B1DX29"/>
<dbReference type="SUPFAM" id="SSF161070">
    <property type="entry name" value="SNF-like"/>
    <property type="match status" value="1"/>
</dbReference>
<evidence type="ECO:0000256" key="5">
    <source>
        <dbReference type="ARBA" id="ARBA00023136"/>
    </source>
</evidence>
<dbReference type="NCBIfam" id="NF037979">
    <property type="entry name" value="Na_transp"/>
    <property type="match status" value="1"/>
</dbReference>
<dbReference type="InterPro" id="IPR047218">
    <property type="entry name" value="YocR/YhdH-like"/>
</dbReference>
<dbReference type="CDD" id="cd10336">
    <property type="entry name" value="SLC6sbd_Tyt1-Like"/>
    <property type="match status" value="1"/>
</dbReference>
<dbReference type="GO" id="GO:0016020">
    <property type="term" value="C:membrane"/>
    <property type="evidence" value="ECO:0007669"/>
    <property type="project" value="UniProtKB-SubCell"/>
</dbReference>
<accession>A0A3B1DX29</accession>
<feature type="transmembrane region" description="Helical" evidence="6">
    <location>
        <begin position="382"/>
        <end position="403"/>
    </location>
</feature>
<evidence type="ECO:0000313" key="7">
    <source>
        <dbReference type="EMBL" id="VAY87114.1"/>
    </source>
</evidence>
<comment type="subcellular location">
    <subcellularLocation>
        <location evidence="1">Membrane</location>
        <topology evidence="1">Multi-pass membrane protein</topology>
    </subcellularLocation>
</comment>
<keyword evidence="5 6" id="KW-0472">Membrane</keyword>
<organism evidence="7">
    <name type="scientific">hydrothermal vent metagenome</name>
    <dbReference type="NCBI Taxonomy" id="652676"/>
    <lineage>
        <taxon>unclassified sequences</taxon>
        <taxon>metagenomes</taxon>
        <taxon>ecological metagenomes</taxon>
    </lineage>
</organism>
<gene>
    <name evidence="7" type="ORF">MNB_ARC-1_690</name>
</gene>
<reference evidence="7" key="1">
    <citation type="submission" date="2018-10" db="EMBL/GenBank/DDBJ databases">
        <authorList>
            <person name="Aoki K."/>
        </authorList>
    </citation>
    <scope>NUCLEOTIDE SEQUENCE</scope>
</reference>
<dbReference type="PRINTS" id="PR00176">
    <property type="entry name" value="NANEUSMPORT"/>
</dbReference>
<dbReference type="PROSITE" id="PS50267">
    <property type="entry name" value="NA_NEUROTRAN_SYMP_3"/>
    <property type="match status" value="1"/>
</dbReference>
<feature type="transmembrane region" description="Helical" evidence="6">
    <location>
        <begin position="214"/>
        <end position="236"/>
    </location>
</feature>
<feature type="transmembrane region" description="Helical" evidence="6">
    <location>
        <begin position="424"/>
        <end position="447"/>
    </location>
</feature>
<feature type="transmembrane region" description="Helical" evidence="6">
    <location>
        <begin position="9"/>
        <end position="29"/>
    </location>
</feature>
<evidence type="ECO:0000256" key="4">
    <source>
        <dbReference type="ARBA" id="ARBA00022989"/>
    </source>
</evidence>
<proteinExistence type="predicted"/>
<dbReference type="Pfam" id="PF00209">
    <property type="entry name" value="SNF"/>
    <property type="match status" value="2"/>
</dbReference>
<dbReference type="PANTHER" id="PTHR42948">
    <property type="entry name" value="TRANSPORTER"/>
    <property type="match status" value="1"/>
</dbReference>
<name>A0A3B1DX29_9ZZZZ</name>
<feature type="transmembrane region" description="Helical" evidence="6">
    <location>
        <begin position="292"/>
        <end position="320"/>
    </location>
</feature>
<feature type="transmembrane region" description="Helical" evidence="6">
    <location>
        <begin position="140"/>
        <end position="160"/>
    </location>
</feature>
<evidence type="ECO:0000256" key="6">
    <source>
        <dbReference type="SAM" id="Phobius"/>
    </source>
</evidence>
<keyword evidence="4 6" id="KW-1133">Transmembrane helix</keyword>
<dbReference type="PANTHER" id="PTHR42948:SF1">
    <property type="entry name" value="TRANSPORTER"/>
    <property type="match status" value="1"/>
</dbReference>
<protein>
    <submittedName>
        <fullName evidence="7">Transmembrane transport protein</fullName>
    </submittedName>
</protein>
<feature type="transmembrane region" description="Helical" evidence="6">
    <location>
        <begin position="341"/>
        <end position="362"/>
    </location>
</feature>
<sequence length="449" mass="49381">MGLSNFTRFGFILAASGSAVGLGNIWKFSYMVGDYGGSAFVLVYLLSVLFVGLSVLIAEIIIGYLGQSNAVVSFKSLTPTESKIKWQYAGFSAFTGLIILTFYSVVIGWILYYLFNSFFELPIDMTVSKEKFNYLLGNQIGFQIFFHLVSTLLIGVIIIKGVKNGIEKVNKILMPLLIIIILGLLAYSITLNGFSKAIDFMFSFDFSKLTSDAIVQAVGHSFFTLSIGIAAILTYAASLPKNTNIFKASIYIVIVDTGVAIISGIMLYAFVFEFSNNPSNGPGLVFVSLPVVFAQLGLVGTIFSILFFTALAFAGITSAISIIEPSVMYFIDKFNITRFKATIFLSSFFFIIGVLVLLSYTSEYGSLFSFFDIPLFDILDKLTTNILMPVGGLVVAIFIGFIVPKQKVYESLISFTSAKIIDIWYFNLRFIAIPALIFTLLNLIGIIKI</sequence>
<dbReference type="InterPro" id="IPR037272">
    <property type="entry name" value="SNS_sf"/>
</dbReference>
<dbReference type="EMBL" id="UOYO01000020">
    <property type="protein sequence ID" value="VAY87114.1"/>
    <property type="molecule type" value="Genomic_DNA"/>
</dbReference>
<evidence type="ECO:0000256" key="2">
    <source>
        <dbReference type="ARBA" id="ARBA00022448"/>
    </source>
</evidence>
<dbReference type="InterPro" id="IPR000175">
    <property type="entry name" value="Na/ntran_symport"/>
</dbReference>
<keyword evidence="2" id="KW-0813">Transport</keyword>
<keyword evidence="3 6" id="KW-0812">Transmembrane</keyword>
<feature type="transmembrane region" description="Helical" evidence="6">
    <location>
        <begin position="86"/>
        <end position="115"/>
    </location>
</feature>
<feature type="transmembrane region" description="Helical" evidence="6">
    <location>
        <begin position="41"/>
        <end position="65"/>
    </location>
</feature>
<evidence type="ECO:0000256" key="1">
    <source>
        <dbReference type="ARBA" id="ARBA00004141"/>
    </source>
</evidence>